<dbReference type="AlphaFoldDB" id="A0A2H0Y1R0"/>
<organism evidence="3 4">
    <name type="scientific">Candidatus Saganbacteria bacterium CG08_land_8_20_14_0_20_45_16</name>
    <dbReference type="NCBI Taxonomy" id="2014293"/>
    <lineage>
        <taxon>Bacteria</taxon>
        <taxon>Bacillati</taxon>
        <taxon>Saganbacteria</taxon>
    </lineage>
</organism>
<keyword evidence="1" id="KW-0694">RNA-binding</keyword>
<accession>A0A2H0Y1R0</accession>
<evidence type="ECO:0000313" key="4">
    <source>
        <dbReference type="Proteomes" id="UP000231343"/>
    </source>
</evidence>
<name>A0A2H0Y1R0_UNCSA</name>
<evidence type="ECO:0000256" key="1">
    <source>
        <dbReference type="ARBA" id="ARBA00022884"/>
    </source>
</evidence>
<dbReference type="Gene3D" id="3.30.70.330">
    <property type="match status" value="1"/>
</dbReference>
<protein>
    <submittedName>
        <fullName evidence="3">RNA-binding protein</fullName>
    </submittedName>
</protein>
<evidence type="ECO:0000259" key="2">
    <source>
        <dbReference type="PROSITE" id="PS50102"/>
    </source>
</evidence>
<dbReference type="SMART" id="SM00360">
    <property type="entry name" value="RRM"/>
    <property type="match status" value="1"/>
</dbReference>
<proteinExistence type="predicted"/>
<dbReference type="InterPro" id="IPR012677">
    <property type="entry name" value="Nucleotide-bd_a/b_plait_sf"/>
</dbReference>
<gene>
    <name evidence="3" type="ORF">COT42_00485</name>
</gene>
<dbReference type="InterPro" id="IPR052462">
    <property type="entry name" value="SLIRP/GR-RBP-like"/>
</dbReference>
<dbReference type="InterPro" id="IPR000504">
    <property type="entry name" value="RRM_dom"/>
</dbReference>
<dbReference type="InterPro" id="IPR035979">
    <property type="entry name" value="RBD_domain_sf"/>
</dbReference>
<comment type="caution">
    <text evidence="3">The sequence shown here is derived from an EMBL/GenBank/DDBJ whole genome shotgun (WGS) entry which is preliminary data.</text>
</comment>
<reference evidence="3 4" key="1">
    <citation type="submission" date="2017-09" db="EMBL/GenBank/DDBJ databases">
        <title>Depth-based differentiation of microbial function through sediment-hosted aquifers and enrichment of novel symbionts in the deep terrestrial subsurface.</title>
        <authorList>
            <person name="Probst A.J."/>
            <person name="Ladd B."/>
            <person name="Jarett J.K."/>
            <person name="Geller-Mcgrath D.E."/>
            <person name="Sieber C.M."/>
            <person name="Emerson J.B."/>
            <person name="Anantharaman K."/>
            <person name="Thomas B.C."/>
            <person name="Malmstrom R."/>
            <person name="Stieglmeier M."/>
            <person name="Klingl A."/>
            <person name="Woyke T."/>
            <person name="Ryan C.M."/>
            <person name="Banfield J.F."/>
        </authorList>
    </citation>
    <scope>NUCLEOTIDE SEQUENCE [LARGE SCALE GENOMIC DNA]</scope>
    <source>
        <strain evidence="3">CG08_land_8_20_14_0_20_45_16</strain>
    </source>
</reference>
<dbReference type="PANTHER" id="PTHR48027">
    <property type="entry name" value="HETEROGENEOUS NUCLEAR RIBONUCLEOPROTEIN 87F-RELATED"/>
    <property type="match status" value="1"/>
</dbReference>
<dbReference type="EMBL" id="PEYM01000005">
    <property type="protein sequence ID" value="PIS31674.1"/>
    <property type="molecule type" value="Genomic_DNA"/>
</dbReference>
<dbReference type="Proteomes" id="UP000231343">
    <property type="component" value="Unassembled WGS sequence"/>
</dbReference>
<dbReference type="PROSITE" id="PS50102">
    <property type="entry name" value="RRM"/>
    <property type="match status" value="1"/>
</dbReference>
<sequence>MKSIFVGNLAWSVTDEDLKAKFSEFGNVLSARVVTDKFSGRSRGFGFVDMDDADAAKAIVATTDQEWNGRKLTVNEAKPKTSRDGA</sequence>
<dbReference type="Pfam" id="PF00076">
    <property type="entry name" value="RRM_1"/>
    <property type="match status" value="1"/>
</dbReference>
<dbReference type="SUPFAM" id="SSF54928">
    <property type="entry name" value="RNA-binding domain, RBD"/>
    <property type="match status" value="1"/>
</dbReference>
<feature type="domain" description="RRM" evidence="2">
    <location>
        <begin position="2"/>
        <end position="79"/>
    </location>
</feature>
<evidence type="ECO:0000313" key="3">
    <source>
        <dbReference type="EMBL" id="PIS31674.1"/>
    </source>
</evidence>
<dbReference type="GO" id="GO:0003723">
    <property type="term" value="F:RNA binding"/>
    <property type="evidence" value="ECO:0007669"/>
    <property type="project" value="UniProtKB-KW"/>
</dbReference>